<evidence type="ECO:0008006" key="4">
    <source>
        <dbReference type="Google" id="ProtNLM"/>
    </source>
</evidence>
<proteinExistence type="predicted"/>
<evidence type="ECO:0000256" key="1">
    <source>
        <dbReference type="SAM" id="SignalP"/>
    </source>
</evidence>
<sequence>MIVALIVASLAAGSPASASVHSMGRASPCQAVPALCLKSGREESFRITEETAPGVDNKMRAYGFDARPCRIIGNLDCPKRANRTLFRLGEPVEDTLLRSFRAR</sequence>
<comment type="caution">
    <text evidence="2">The sequence shown here is derived from an EMBL/GenBank/DDBJ whole genome shotgun (WGS) entry which is preliminary data.</text>
</comment>
<evidence type="ECO:0000313" key="3">
    <source>
        <dbReference type="Proteomes" id="UP000316624"/>
    </source>
</evidence>
<organism evidence="2 3">
    <name type="scientific">Sphingobium wenxiniae (strain DSM 21828 / CGMCC 1.7748 / JZ-1)</name>
    <dbReference type="NCBI Taxonomy" id="595605"/>
    <lineage>
        <taxon>Bacteria</taxon>
        <taxon>Pseudomonadati</taxon>
        <taxon>Pseudomonadota</taxon>
        <taxon>Alphaproteobacteria</taxon>
        <taxon>Sphingomonadales</taxon>
        <taxon>Sphingomonadaceae</taxon>
        <taxon>Sphingobium</taxon>
    </lineage>
</organism>
<feature type="signal peptide" evidence="1">
    <location>
        <begin position="1"/>
        <end position="18"/>
    </location>
</feature>
<protein>
    <recommendedName>
        <fullName evidence="4">TrbM protein</fullName>
    </recommendedName>
</protein>
<evidence type="ECO:0000313" key="2">
    <source>
        <dbReference type="EMBL" id="TWH92728.1"/>
    </source>
</evidence>
<accession>A0A562KBD3</accession>
<gene>
    <name evidence="2" type="ORF">IQ35_02387</name>
</gene>
<feature type="chain" id="PRO_5021871283" description="TrbM protein" evidence="1">
    <location>
        <begin position="19"/>
        <end position="103"/>
    </location>
</feature>
<reference evidence="2 3" key="1">
    <citation type="journal article" date="2015" name="Stand. Genomic Sci.">
        <title>Genomic Encyclopedia of Bacterial and Archaeal Type Strains, Phase III: the genomes of soil and plant-associated and newly described type strains.</title>
        <authorList>
            <person name="Whitman W.B."/>
            <person name="Woyke T."/>
            <person name="Klenk H.P."/>
            <person name="Zhou Y."/>
            <person name="Lilburn T.G."/>
            <person name="Beck B.J."/>
            <person name="De Vos P."/>
            <person name="Vandamme P."/>
            <person name="Eisen J.A."/>
            <person name="Garrity G."/>
            <person name="Hugenholtz P."/>
            <person name="Kyrpides N.C."/>
        </authorList>
    </citation>
    <scope>NUCLEOTIDE SEQUENCE [LARGE SCALE GENOMIC DNA]</scope>
    <source>
        <strain evidence="2 3">CGMCC 1.7748</strain>
    </source>
</reference>
<name>A0A562KBD3_SPHWJ</name>
<keyword evidence="1" id="KW-0732">Signal</keyword>
<dbReference type="RefSeq" id="WP_021244877.1">
    <property type="nucleotide sequence ID" value="NZ_JACIIY010000007.1"/>
</dbReference>
<keyword evidence="3" id="KW-1185">Reference proteome</keyword>
<dbReference type="EMBL" id="VLKK01000008">
    <property type="protein sequence ID" value="TWH92728.1"/>
    <property type="molecule type" value="Genomic_DNA"/>
</dbReference>
<dbReference type="AlphaFoldDB" id="A0A562KBD3"/>
<dbReference type="Proteomes" id="UP000316624">
    <property type="component" value="Unassembled WGS sequence"/>
</dbReference>